<evidence type="ECO:0000256" key="1">
    <source>
        <dbReference type="ARBA" id="ARBA00005771"/>
    </source>
</evidence>
<feature type="domain" description="Sulfotransferase" evidence="4">
    <location>
        <begin position="46"/>
        <end position="113"/>
    </location>
</feature>
<evidence type="ECO:0000313" key="5">
    <source>
        <dbReference type="EMBL" id="KAH7968444.1"/>
    </source>
</evidence>
<sequence length="188" mass="20920">MADNNADSLLPTSGKLKFLRHFEGILVSNLFEESRLRSAFRYEPRDDDVFVVGFPKTGTTWLHFVLETPIQSAAACGMNVAFLEGAGGEKVEKLPRKSGIPLVIKTHLPFEKVHFSDKSRHEDKSIKGDSSGGASKQRGANLVRNATVGDWKNHFSASQIERMKVKIACRTSGFRRDLEAMWKDASLP</sequence>
<dbReference type="Pfam" id="PF00685">
    <property type="entry name" value="Sulfotransfer_1"/>
    <property type="match status" value="1"/>
</dbReference>
<feature type="compositionally biased region" description="Basic and acidic residues" evidence="3">
    <location>
        <begin position="116"/>
        <end position="127"/>
    </location>
</feature>
<evidence type="ECO:0000313" key="6">
    <source>
        <dbReference type="Proteomes" id="UP000821837"/>
    </source>
</evidence>
<dbReference type="EMBL" id="JABSTV010001248">
    <property type="protein sequence ID" value="KAH7968444.1"/>
    <property type="molecule type" value="Genomic_DNA"/>
</dbReference>
<dbReference type="Gene3D" id="3.40.50.300">
    <property type="entry name" value="P-loop containing nucleotide triphosphate hydrolases"/>
    <property type="match status" value="1"/>
</dbReference>
<protein>
    <recommendedName>
        <fullName evidence="4">Sulfotransferase domain-containing protein</fullName>
    </recommendedName>
</protein>
<accession>A0A9D4T379</accession>
<comment type="caution">
    <text evidence="5">The sequence shown here is derived from an EMBL/GenBank/DDBJ whole genome shotgun (WGS) entry which is preliminary data.</text>
</comment>
<feature type="region of interest" description="Disordered" evidence="3">
    <location>
        <begin position="116"/>
        <end position="139"/>
    </location>
</feature>
<dbReference type="InterPro" id="IPR027417">
    <property type="entry name" value="P-loop_NTPase"/>
</dbReference>
<reference evidence="5" key="2">
    <citation type="submission" date="2021-09" db="EMBL/GenBank/DDBJ databases">
        <authorList>
            <person name="Jia N."/>
            <person name="Wang J."/>
            <person name="Shi W."/>
            <person name="Du L."/>
            <person name="Sun Y."/>
            <person name="Zhan W."/>
            <person name="Jiang J."/>
            <person name="Wang Q."/>
            <person name="Zhang B."/>
            <person name="Ji P."/>
            <person name="Sakyi L.B."/>
            <person name="Cui X."/>
            <person name="Yuan T."/>
            <person name="Jiang B."/>
            <person name="Yang W."/>
            <person name="Lam T.T.-Y."/>
            <person name="Chang Q."/>
            <person name="Ding S."/>
            <person name="Wang X."/>
            <person name="Zhu J."/>
            <person name="Ruan X."/>
            <person name="Zhao L."/>
            <person name="Wei J."/>
            <person name="Que T."/>
            <person name="Du C."/>
            <person name="Cheng J."/>
            <person name="Dai P."/>
            <person name="Han X."/>
            <person name="Huang E."/>
            <person name="Gao Y."/>
            <person name="Liu J."/>
            <person name="Shao H."/>
            <person name="Ye R."/>
            <person name="Li L."/>
            <person name="Wei W."/>
            <person name="Wang X."/>
            <person name="Wang C."/>
            <person name="Huo Q."/>
            <person name="Li W."/>
            <person name="Guo W."/>
            <person name="Chen H."/>
            <person name="Chen S."/>
            <person name="Zhou L."/>
            <person name="Zhou L."/>
            <person name="Ni X."/>
            <person name="Tian J."/>
            <person name="Zhou Y."/>
            <person name="Sheng Y."/>
            <person name="Liu T."/>
            <person name="Pan Y."/>
            <person name="Xia L."/>
            <person name="Li J."/>
            <person name="Zhao F."/>
            <person name="Cao W."/>
        </authorList>
    </citation>
    <scope>NUCLEOTIDE SEQUENCE</scope>
    <source>
        <strain evidence="5">Rsan-2018</strain>
        <tissue evidence="5">Larvae</tissue>
    </source>
</reference>
<dbReference type="InterPro" id="IPR000863">
    <property type="entry name" value="Sulfotransferase_dom"/>
</dbReference>
<dbReference type="GO" id="GO:0008146">
    <property type="term" value="F:sulfotransferase activity"/>
    <property type="evidence" value="ECO:0007669"/>
    <property type="project" value="InterPro"/>
</dbReference>
<dbReference type="SUPFAM" id="SSF52540">
    <property type="entry name" value="P-loop containing nucleoside triphosphate hydrolases"/>
    <property type="match status" value="1"/>
</dbReference>
<keyword evidence="2" id="KW-0808">Transferase</keyword>
<name>A0A9D4T379_RHISA</name>
<proteinExistence type="inferred from homology"/>
<reference evidence="5" key="1">
    <citation type="journal article" date="2020" name="Cell">
        <title>Large-Scale Comparative Analyses of Tick Genomes Elucidate Their Genetic Diversity and Vector Capacities.</title>
        <authorList>
            <consortium name="Tick Genome and Microbiome Consortium (TIGMIC)"/>
            <person name="Jia N."/>
            <person name="Wang J."/>
            <person name="Shi W."/>
            <person name="Du L."/>
            <person name="Sun Y."/>
            <person name="Zhan W."/>
            <person name="Jiang J.F."/>
            <person name="Wang Q."/>
            <person name="Zhang B."/>
            <person name="Ji P."/>
            <person name="Bell-Sakyi L."/>
            <person name="Cui X.M."/>
            <person name="Yuan T.T."/>
            <person name="Jiang B.G."/>
            <person name="Yang W.F."/>
            <person name="Lam T.T."/>
            <person name="Chang Q.C."/>
            <person name="Ding S.J."/>
            <person name="Wang X.J."/>
            <person name="Zhu J.G."/>
            <person name="Ruan X.D."/>
            <person name="Zhao L."/>
            <person name="Wei J.T."/>
            <person name="Ye R.Z."/>
            <person name="Que T.C."/>
            <person name="Du C.H."/>
            <person name="Zhou Y.H."/>
            <person name="Cheng J.X."/>
            <person name="Dai P.F."/>
            <person name="Guo W.B."/>
            <person name="Han X.H."/>
            <person name="Huang E.J."/>
            <person name="Li L.F."/>
            <person name="Wei W."/>
            <person name="Gao Y.C."/>
            <person name="Liu J.Z."/>
            <person name="Shao H.Z."/>
            <person name="Wang X."/>
            <person name="Wang C.C."/>
            <person name="Yang T.C."/>
            <person name="Huo Q.B."/>
            <person name="Li W."/>
            <person name="Chen H.Y."/>
            <person name="Chen S.E."/>
            <person name="Zhou L.G."/>
            <person name="Ni X.B."/>
            <person name="Tian J.H."/>
            <person name="Sheng Y."/>
            <person name="Liu T."/>
            <person name="Pan Y.S."/>
            <person name="Xia L.Y."/>
            <person name="Li J."/>
            <person name="Zhao F."/>
            <person name="Cao W.C."/>
        </authorList>
    </citation>
    <scope>NUCLEOTIDE SEQUENCE</scope>
    <source>
        <strain evidence="5">Rsan-2018</strain>
    </source>
</reference>
<dbReference type="AlphaFoldDB" id="A0A9D4T379"/>
<organism evidence="5 6">
    <name type="scientific">Rhipicephalus sanguineus</name>
    <name type="common">Brown dog tick</name>
    <name type="synonym">Ixodes sanguineus</name>
    <dbReference type="NCBI Taxonomy" id="34632"/>
    <lineage>
        <taxon>Eukaryota</taxon>
        <taxon>Metazoa</taxon>
        <taxon>Ecdysozoa</taxon>
        <taxon>Arthropoda</taxon>
        <taxon>Chelicerata</taxon>
        <taxon>Arachnida</taxon>
        <taxon>Acari</taxon>
        <taxon>Parasitiformes</taxon>
        <taxon>Ixodida</taxon>
        <taxon>Ixodoidea</taxon>
        <taxon>Ixodidae</taxon>
        <taxon>Rhipicephalinae</taxon>
        <taxon>Rhipicephalus</taxon>
        <taxon>Rhipicephalus</taxon>
    </lineage>
</organism>
<evidence type="ECO:0000256" key="2">
    <source>
        <dbReference type="ARBA" id="ARBA00022679"/>
    </source>
</evidence>
<gene>
    <name evidence="5" type="ORF">HPB52_008423</name>
</gene>
<dbReference type="PANTHER" id="PTHR11783">
    <property type="entry name" value="SULFOTRANSFERASE SULT"/>
    <property type="match status" value="1"/>
</dbReference>
<keyword evidence="6" id="KW-1185">Reference proteome</keyword>
<comment type="similarity">
    <text evidence="1">Belongs to the sulfotransferase 1 family.</text>
</comment>
<dbReference type="Proteomes" id="UP000821837">
    <property type="component" value="Unassembled WGS sequence"/>
</dbReference>
<evidence type="ECO:0000259" key="4">
    <source>
        <dbReference type="Pfam" id="PF00685"/>
    </source>
</evidence>
<evidence type="ECO:0000256" key="3">
    <source>
        <dbReference type="SAM" id="MobiDB-lite"/>
    </source>
</evidence>